<sequence>MTEKSSRWRRVLFLLLLAFVVGVALIVISVGLEINERRKMIRGESGPLDVTEADIDGLHLRLERYLDHLFLAEFRRTLTVTAKGRAPVVFEMDQDTGGMQRIAVCKTGEGRILLSDRIFNYLIDPDGTTKPFTTPEVEPVCVTKLGTFDKGLGPRGKYGFQPER</sequence>
<evidence type="ECO:0000313" key="2">
    <source>
        <dbReference type="EMBL" id="NHT75040.1"/>
    </source>
</evidence>
<organism evidence="2 3">
    <name type="scientific">Ferranicluibacter rubi</name>
    <dbReference type="NCBI Taxonomy" id="2715133"/>
    <lineage>
        <taxon>Bacteria</taxon>
        <taxon>Pseudomonadati</taxon>
        <taxon>Pseudomonadota</taxon>
        <taxon>Alphaproteobacteria</taxon>
        <taxon>Hyphomicrobiales</taxon>
        <taxon>Rhizobiaceae</taxon>
        <taxon>Ferranicluibacter</taxon>
    </lineage>
</organism>
<keyword evidence="1" id="KW-1133">Transmembrane helix</keyword>
<dbReference type="Proteomes" id="UP001155840">
    <property type="component" value="Unassembled WGS sequence"/>
</dbReference>
<dbReference type="EMBL" id="JAANCM010000002">
    <property type="protein sequence ID" value="NHT75040.1"/>
    <property type="molecule type" value="Genomic_DNA"/>
</dbReference>
<keyword evidence="1" id="KW-0472">Membrane</keyword>
<proteinExistence type="predicted"/>
<keyword evidence="3" id="KW-1185">Reference proteome</keyword>
<evidence type="ECO:0000313" key="3">
    <source>
        <dbReference type="Proteomes" id="UP001155840"/>
    </source>
</evidence>
<accession>A0AA43ZC23</accession>
<comment type="caution">
    <text evidence="2">The sequence shown here is derived from an EMBL/GenBank/DDBJ whole genome shotgun (WGS) entry which is preliminary data.</text>
</comment>
<gene>
    <name evidence="2" type="ORF">G8E10_04625</name>
</gene>
<protein>
    <submittedName>
        <fullName evidence="2">Uncharacterized protein</fullName>
    </submittedName>
</protein>
<reference evidence="2" key="1">
    <citation type="submission" date="2020-03" db="EMBL/GenBank/DDBJ databases">
        <title>Ferranicluibacter endophyticum gen. nov., sp. nov., a new genus isolated from Rubus ulmifolius Schott. stem.</title>
        <authorList>
            <person name="Roca-Couso R."/>
            <person name="Flores-Felix J.D."/>
            <person name="Igual J.M."/>
            <person name="Rivas R."/>
        </authorList>
    </citation>
    <scope>NUCLEOTIDE SEQUENCE</scope>
    <source>
        <strain evidence="2">CRRU44</strain>
    </source>
</reference>
<dbReference type="RefSeq" id="WP_167127409.1">
    <property type="nucleotide sequence ID" value="NZ_JAANCM010000002.1"/>
</dbReference>
<name>A0AA43ZC23_9HYPH</name>
<evidence type="ECO:0000256" key="1">
    <source>
        <dbReference type="SAM" id="Phobius"/>
    </source>
</evidence>
<dbReference type="AlphaFoldDB" id="A0AA43ZC23"/>
<keyword evidence="1" id="KW-0812">Transmembrane</keyword>
<feature type="transmembrane region" description="Helical" evidence="1">
    <location>
        <begin position="12"/>
        <end position="32"/>
    </location>
</feature>